<feature type="domain" description="FAD-dependent oxidoreductase 2 FAD-binding" evidence="3">
    <location>
        <begin position="70"/>
        <end position="193"/>
    </location>
</feature>
<dbReference type="Proteomes" id="UP000193487">
    <property type="component" value="Unassembled WGS sequence"/>
</dbReference>
<keyword evidence="5" id="KW-1185">Reference proteome</keyword>
<dbReference type="PANTHER" id="PTHR43422">
    <property type="entry name" value="THIAMINE THIAZOLE SYNTHASE"/>
    <property type="match status" value="1"/>
</dbReference>
<evidence type="ECO:0000313" key="5">
    <source>
        <dbReference type="Proteomes" id="UP000193487"/>
    </source>
</evidence>
<dbReference type="OrthoDB" id="9790035at2"/>
<accession>A0A1X1Y9N1</accession>
<proteinExistence type="predicted"/>
<dbReference type="InterPro" id="IPR036188">
    <property type="entry name" value="FAD/NAD-bd_sf"/>
</dbReference>
<evidence type="ECO:0000256" key="2">
    <source>
        <dbReference type="ARBA" id="ARBA00023002"/>
    </source>
</evidence>
<gene>
    <name evidence="4" type="ORF">AWC14_24035</name>
</gene>
<dbReference type="AlphaFoldDB" id="A0A1X1Y9N1"/>
<dbReference type="Pfam" id="PF00890">
    <property type="entry name" value="FAD_binding_2"/>
    <property type="match status" value="1"/>
</dbReference>
<dbReference type="RefSeq" id="WP_045379429.1">
    <property type="nucleotide sequence ID" value="NZ_BBKA01000059.1"/>
</dbReference>
<evidence type="ECO:0000259" key="3">
    <source>
        <dbReference type="Pfam" id="PF00890"/>
    </source>
</evidence>
<protein>
    <submittedName>
        <fullName evidence="4">2-polyprenyl-6-methoxyphenol hydroxylase-like oxidoreductase</fullName>
    </submittedName>
</protein>
<dbReference type="SUPFAM" id="SSF51905">
    <property type="entry name" value="FAD/NAD(P)-binding domain"/>
    <property type="match status" value="1"/>
</dbReference>
<dbReference type="PANTHER" id="PTHR43422:SF3">
    <property type="entry name" value="THIAMINE THIAZOLE SYNTHASE"/>
    <property type="match status" value="1"/>
</dbReference>
<reference evidence="4 5" key="1">
    <citation type="submission" date="2016-01" db="EMBL/GenBank/DDBJ databases">
        <title>The new phylogeny of the genus Mycobacterium.</title>
        <authorList>
            <person name="Tarcisio F."/>
            <person name="Conor M."/>
            <person name="Antonella G."/>
            <person name="Elisabetta G."/>
            <person name="Giulia F.S."/>
            <person name="Sara T."/>
            <person name="Anna F."/>
            <person name="Clotilde B."/>
            <person name="Roberto B."/>
            <person name="Veronica D.S."/>
            <person name="Fabio R."/>
            <person name="Monica P."/>
            <person name="Olivier J."/>
            <person name="Enrico T."/>
            <person name="Nicola S."/>
        </authorList>
    </citation>
    <scope>NUCLEOTIDE SEQUENCE [LARGE SCALE GENOMIC DNA]</scope>
    <source>
        <strain evidence="4 5">DSM 45166</strain>
    </source>
</reference>
<keyword evidence="2" id="KW-0560">Oxidoreductase</keyword>
<organism evidence="4 5">
    <name type="scientific">Mycobacterium kyorinense</name>
    <dbReference type="NCBI Taxonomy" id="487514"/>
    <lineage>
        <taxon>Bacteria</taxon>
        <taxon>Bacillati</taxon>
        <taxon>Actinomycetota</taxon>
        <taxon>Actinomycetes</taxon>
        <taxon>Mycobacteriales</taxon>
        <taxon>Mycobacteriaceae</taxon>
        <taxon>Mycobacterium</taxon>
    </lineage>
</organism>
<dbReference type="EMBL" id="LQPE01000038">
    <property type="protein sequence ID" value="ORW07779.1"/>
    <property type="molecule type" value="Genomic_DNA"/>
</dbReference>
<keyword evidence="1" id="KW-0285">Flavoprotein</keyword>
<sequence>MGKVGDHAVVLGASMGGLLAARVLADFYSTVTVVERDALRHDAVHRRGVPQSRHVHGLLSTGSRILDELFPELLDELVAAGANVLEGGDGTRVWLRFAGHDLNRTGRFADPGAVTSYLASRPFLESHVRARLRRFANVTLLDNHDVVNLFGEGSGRVAGALVADRDTGENVFMDSDLVVDATGRAARTPAFLENLGYRRPPEEHIVVKVAYVSQLLRIPPDTLDEKLILIGPVPGRPTGGALFAYENDTWMLTLAGLSGHEPPADPAEMVRFAEQFAPAPMIAAMKAAEPLSEPCHHRYPTSKWRRYDKMLHFPAGLLVFGDAICSFNPIYGQGMSVAALEAIVMRDCLLRGDHDLPRRFFRAAAKPVKSVWKMASGADLALPQAKGRRPLSMRLSNWYTAQVLAAATSDPVVTEEFVRVMNLVDPPTRLLRPSLIARVATTGRRQARLEAAVREPELVAG</sequence>
<dbReference type="Gene3D" id="3.50.50.60">
    <property type="entry name" value="FAD/NAD(P)-binding domain"/>
    <property type="match status" value="1"/>
</dbReference>
<comment type="caution">
    <text evidence="4">The sequence shown here is derived from an EMBL/GenBank/DDBJ whole genome shotgun (WGS) entry which is preliminary data.</text>
</comment>
<dbReference type="InterPro" id="IPR003953">
    <property type="entry name" value="FAD-dep_OxRdtase_2_FAD-bd"/>
</dbReference>
<evidence type="ECO:0000256" key="1">
    <source>
        <dbReference type="ARBA" id="ARBA00022630"/>
    </source>
</evidence>
<evidence type="ECO:0000313" key="4">
    <source>
        <dbReference type="EMBL" id="ORW07779.1"/>
    </source>
</evidence>
<name>A0A1X1Y9N1_9MYCO</name>
<dbReference type="GO" id="GO:0016491">
    <property type="term" value="F:oxidoreductase activity"/>
    <property type="evidence" value="ECO:0007669"/>
    <property type="project" value="UniProtKB-KW"/>
</dbReference>